<feature type="domain" description="VOC" evidence="1">
    <location>
        <begin position="2"/>
        <end position="116"/>
    </location>
</feature>
<proteinExistence type="predicted"/>
<evidence type="ECO:0000313" key="3">
    <source>
        <dbReference type="Proteomes" id="UP000190667"/>
    </source>
</evidence>
<reference evidence="2 3" key="1">
    <citation type="submission" date="2016-12" db="EMBL/GenBank/DDBJ databases">
        <title>Izhakiella australiana sp. nov. of genus Izhakiella isolated from Australian desert.</title>
        <authorList>
            <person name="Ji M."/>
        </authorList>
    </citation>
    <scope>NUCLEOTIDE SEQUENCE [LARGE SCALE GENOMIC DNA]</scope>
    <source>
        <strain evidence="2 3">D4N98</strain>
    </source>
</reference>
<dbReference type="Gene3D" id="3.10.180.10">
    <property type="entry name" value="2,3-Dihydroxybiphenyl 1,2-Dioxygenase, domain 1"/>
    <property type="match status" value="1"/>
</dbReference>
<gene>
    <name evidence="2" type="ORF">BTJ39_07820</name>
</gene>
<keyword evidence="3" id="KW-1185">Reference proteome</keyword>
<dbReference type="Pfam" id="PF00903">
    <property type="entry name" value="Glyoxalase"/>
    <property type="match status" value="1"/>
</dbReference>
<protein>
    <recommendedName>
        <fullName evidence="1">VOC domain-containing protein</fullName>
    </recommendedName>
</protein>
<accession>A0A1S8YP13</accession>
<dbReference type="OrthoDB" id="9795618at2"/>
<dbReference type="SUPFAM" id="SSF54593">
    <property type="entry name" value="Glyoxalase/Bleomycin resistance protein/Dihydroxybiphenyl dioxygenase"/>
    <property type="match status" value="1"/>
</dbReference>
<evidence type="ECO:0000313" key="2">
    <source>
        <dbReference type="EMBL" id="OON40585.1"/>
    </source>
</evidence>
<dbReference type="EMBL" id="MRUL01000004">
    <property type="protein sequence ID" value="OON40585.1"/>
    <property type="molecule type" value="Genomic_DNA"/>
</dbReference>
<dbReference type="InterPro" id="IPR004360">
    <property type="entry name" value="Glyas_Fos-R_dOase_dom"/>
</dbReference>
<name>A0A1S8YP13_9GAMM</name>
<sequence length="132" mass="15068">MSLAYQASKVIVNDLAEAEVWYKEVLGFTRDESLLFWFTQGGPLVLKHNDAALSLFERQHHAPGHTVAFSVKASYFNELMTTLSSRSIPFTVSDHQVSMSVYFEDIAGNKIEMTSYEYPEARRNIQSYYDNA</sequence>
<dbReference type="InterPro" id="IPR037523">
    <property type="entry name" value="VOC_core"/>
</dbReference>
<evidence type="ECO:0000259" key="1">
    <source>
        <dbReference type="PROSITE" id="PS51819"/>
    </source>
</evidence>
<dbReference type="STRING" id="1926881.BTJ39_07820"/>
<dbReference type="Proteomes" id="UP000190667">
    <property type="component" value="Unassembled WGS sequence"/>
</dbReference>
<organism evidence="2 3">
    <name type="scientific">Izhakiella australiensis</name>
    <dbReference type="NCBI Taxonomy" id="1926881"/>
    <lineage>
        <taxon>Bacteria</taxon>
        <taxon>Pseudomonadati</taxon>
        <taxon>Pseudomonadota</taxon>
        <taxon>Gammaproteobacteria</taxon>
        <taxon>Enterobacterales</taxon>
        <taxon>Erwiniaceae</taxon>
        <taxon>Izhakiella</taxon>
    </lineage>
</organism>
<dbReference type="AlphaFoldDB" id="A0A1S8YP13"/>
<dbReference type="PROSITE" id="PS51819">
    <property type="entry name" value="VOC"/>
    <property type="match status" value="1"/>
</dbReference>
<comment type="caution">
    <text evidence="2">The sequence shown here is derived from an EMBL/GenBank/DDBJ whole genome shotgun (WGS) entry which is preliminary data.</text>
</comment>
<dbReference type="InterPro" id="IPR029068">
    <property type="entry name" value="Glyas_Bleomycin-R_OHBP_Dase"/>
</dbReference>